<dbReference type="Proteomes" id="UP000250123">
    <property type="component" value="Chromosome SHEWBE"/>
</dbReference>
<evidence type="ECO:0000313" key="1">
    <source>
        <dbReference type="EMBL" id="SQH77611.1"/>
    </source>
</evidence>
<dbReference type="AlphaFoldDB" id="A0A330M5R3"/>
<dbReference type="EMBL" id="LS483452">
    <property type="protein sequence ID" value="SQH77611.1"/>
    <property type="molecule type" value="Genomic_DNA"/>
</dbReference>
<protein>
    <submittedName>
        <fullName evidence="1">Uncharacterized protein</fullName>
    </submittedName>
</protein>
<accession>A0A330M5R3</accession>
<evidence type="ECO:0000313" key="2">
    <source>
        <dbReference type="Proteomes" id="UP000250123"/>
    </source>
</evidence>
<organism evidence="1 2">
    <name type="scientific">Shewanella benthica</name>
    <dbReference type="NCBI Taxonomy" id="43661"/>
    <lineage>
        <taxon>Bacteria</taxon>
        <taxon>Pseudomonadati</taxon>
        <taxon>Pseudomonadota</taxon>
        <taxon>Gammaproteobacteria</taxon>
        <taxon>Alteromonadales</taxon>
        <taxon>Shewanellaceae</taxon>
        <taxon>Shewanella</taxon>
    </lineage>
</organism>
<name>A0A330M5R3_9GAMM</name>
<reference evidence="2" key="1">
    <citation type="submission" date="2018-06" db="EMBL/GenBank/DDBJ databases">
        <authorList>
            <person name="Cea G.-C."/>
            <person name="William W."/>
        </authorList>
    </citation>
    <scope>NUCLEOTIDE SEQUENCE [LARGE SCALE GENOMIC DNA]</scope>
    <source>
        <strain evidence="2">DB21MT-2</strain>
    </source>
</reference>
<sequence length="72" mass="8425">MGLCGTSLWIIDYRLDIVLICNGWLHFFLINYLNSKGVKVEEVMQDQEEQTTIVSMANEQVMQSKSYVCYRQ</sequence>
<gene>
    <name evidence="1" type="ORF">SHEWBE_3648</name>
</gene>
<dbReference type="KEGG" id="sbk:SHEWBE_3648"/>
<proteinExistence type="predicted"/>